<evidence type="ECO:0000256" key="1">
    <source>
        <dbReference type="ARBA" id="ARBA00022729"/>
    </source>
</evidence>
<feature type="signal peptide" evidence="2">
    <location>
        <begin position="1"/>
        <end position="22"/>
    </location>
</feature>
<evidence type="ECO:0000313" key="5">
    <source>
        <dbReference type="Proteomes" id="UP000663879"/>
    </source>
</evidence>
<evidence type="ECO:0000256" key="2">
    <source>
        <dbReference type="SAM" id="SignalP"/>
    </source>
</evidence>
<dbReference type="InterPro" id="IPR003172">
    <property type="entry name" value="ML_dom"/>
</dbReference>
<accession>A0A814IPK2</accession>
<keyword evidence="1 2" id="KW-0732">Signal</keyword>
<keyword evidence="5" id="KW-1185">Reference proteome</keyword>
<dbReference type="Pfam" id="PF02221">
    <property type="entry name" value="E1_DerP2_DerF2"/>
    <property type="match status" value="1"/>
</dbReference>
<dbReference type="GO" id="GO:0009898">
    <property type="term" value="C:cytoplasmic side of plasma membrane"/>
    <property type="evidence" value="ECO:0007669"/>
    <property type="project" value="TreeGrafter"/>
</dbReference>
<reference evidence="4" key="1">
    <citation type="submission" date="2021-02" db="EMBL/GenBank/DDBJ databases">
        <authorList>
            <person name="Nowell W R."/>
        </authorList>
    </citation>
    <scope>NUCLEOTIDE SEQUENCE</scope>
    <source>
        <strain evidence="4">Ploen Becks lab</strain>
    </source>
</reference>
<evidence type="ECO:0000259" key="3">
    <source>
        <dbReference type="Pfam" id="PF02221"/>
    </source>
</evidence>
<dbReference type="SUPFAM" id="SSF63707">
    <property type="entry name" value="Ganglioside M2 (gm2) activator"/>
    <property type="match status" value="1"/>
</dbReference>
<dbReference type="OrthoDB" id="10382940at2759"/>
<dbReference type="PANTHER" id="PTHR17357">
    <property type="entry name" value="GM2 GANGLIOSIDE ACTIVATOR PROTEIN"/>
    <property type="match status" value="1"/>
</dbReference>
<dbReference type="AlphaFoldDB" id="A0A814IPK2"/>
<feature type="domain" description="MD-2-related lipid-recognition" evidence="3">
    <location>
        <begin position="57"/>
        <end position="189"/>
    </location>
</feature>
<evidence type="ECO:0000313" key="4">
    <source>
        <dbReference type="EMBL" id="CAF1025468.1"/>
    </source>
</evidence>
<protein>
    <recommendedName>
        <fullName evidence="3">MD-2-related lipid-recognition domain-containing protein</fullName>
    </recommendedName>
</protein>
<dbReference type="PANTHER" id="PTHR17357:SF0">
    <property type="entry name" value="GANGLIOSIDE GM2 ACTIVATOR"/>
    <property type="match status" value="1"/>
</dbReference>
<dbReference type="GO" id="GO:0005319">
    <property type="term" value="F:lipid transporter activity"/>
    <property type="evidence" value="ECO:0007669"/>
    <property type="project" value="TreeGrafter"/>
</dbReference>
<feature type="chain" id="PRO_5032644267" description="MD-2-related lipid-recognition domain-containing protein" evidence="2">
    <location>
        <begin position="23"/>
        <end position="219"/>
    </location>
</feature>
<dbReference type="InterPro" id="IPR036846">
    <property type="entry name" value="GM2-AP_sf"/>
</dbReference>
<dbReference type="InterPro" id="IPR028996">
    <property type="entry name" value="GM2-AP"/>
</dbReference>
<gene>
    <name evidence="4" type="ORF">OXX778_LOCUS17595</name>
</gene>
<proteinExistence type="predicted"/>
<dbReference type="GO" id="GO:0006689">
    <property type="term" value="P:ganglioside catabolic process"/>
    <property type="evidence" value="ECO:0007669"/>
    <property type="project" value="InterPro"/>
</dbReference>
<organism evidence="4 5">
    <name type="scientific">Brachionus calyciflorus</name>
    <dbReference type="NCBI Taxonomy" id="104777"/>
    <lineage>
        <taxon>Eukaryota</taxon>
        <taxon>Metazoa</taxon>
        <taxon>Spiralia</taxon>
        <taxon>Gnathifera</taxon>
        <taxon>Rotifera</taxon>
        <taxon>Eurotatoria</taxon>
        <taxon>Monogononta</taxon>
        <taxon>Pseudotrocha</taxon>
        <taxon>Ploima</taxon>
        <taxon>Brachionidae</taxon>
        <taxon>Brachionus</taxon>
    </lineage>
</organism>
<name>A0A814IPK2_9BILA</name>
<dbReference type="Proteomes" id="UP000663879">
    <property type="component" value="Unassembled WGS sequence"/>
</dbReference>
<dbReference type="Gene3D" id="2.70.220.10">
    <property type="entry name" value="Ganglioside GM2 activator"/>
    <property type="match status" value="1"/>
</dbReference>
<dbReference type="EMBL" id="CAJNOC010004547">
    <property type="protein sequence ID" value="CAF1025468.1"/>
    <property type="molecule type" value="Genomic_DNA"/>
</dbReference>
<comment type="caution">
    <text evidence="4">The sequence shown here is derived from an EMBL/GenBank/DDBJ whole genome shotgun (WGS) entry which is preliminary data.</text>
</comment>
<dbReference type="GO" id="GO:0008047">
    <property type="term" value="F:enzyme activator activity"/>
    <property type="evidence" value="ECO:0007669"/>
    <property type="project" value="InterPro"/>
</dbReference>
<sequence length="219" mass="24639">MKKSYLFLVIFLTSSVLALANAQTKSSKIDSQLVKNAQNDTKNNSTEISEITFKIISIKDCKSRKDSLVLKKISYPNTVKIPGTMELNATGLIKKKLPKDWNINTDVTVELPVLGLVHVPCEECTFKNICNETFLSKCRDILKKEKNSSLKCKCDLDAGTHQLPRIEIPLSFASVNSTAKMRMMNQYAKKGTNIKLDIFMKSAFDNKRFGCFNAVFQIV</sequence>